<feature type="non-terminal residue" evidence="1">
    <location>
        <position position="109"/>
    </location>
</feature>
<dbReference type="EMBL" id="CAXKWB010032888">
    <property type="protein sequence ID" value="CAL4142063.1"/>
    <property type="molecule type" value="Genomic_DNA"/>
</dbReference>
<reference evidence="1 2" key="1">
    <citation type="submission" date="2024-05" db="EMBL/GenBank/DDBJ databases">
        <authorList>
            <person name="Wallberg A."/>
        </authorList>
    </citation>
    <scope>NUCLEOTIDE SEQUENCE [LARGE SCALE GENOMIC DNA]</scope>
</reference>
<proteinExistence type="predicted"/>
<organism evidence="1 2">
    <name type="scientific">Meganyctiphanes norvegica</name>
    <name type="common">Northern krill</name>
    <name type="synonym">Thysanopoda norvegica</name>
    <dbReference type="NCBI Taxonomy" id="48144"/>
    <lineage>
        <taxon>Eukaryota</taxon>
        <taxon>Metazoa</taxon>
        <taxon>Ecdysozoa</taxon>
        <taxon>Arthropoda</taxon>
        <taxon>Crustacea</taxon>
        <taxon>Multicrustacea</taxon>
        <taxon>Malacostraca</taxon>
        <taxon>Eumalacostraca</taxon>
        <taxon>Eucarida</taxon>
        <taxon>Euphausiacea</taxon>
        <taxon>Euphausiidae</taxon>
        <taxon>Meganyctiphanes</taxon>
    </lineage>
</organism>
<accession>A0AAV2RST6</accession>
<name>A0AAV2RST6_MEGNR</name>
<protein>
    <submittedName>
        <fullName evidence="1">Uncharacterized protein</fullName>
    </submittedName>
</protein>
<dbReference type="AlphaFoldDB" id="A0AAV2RST6"/>
<dbReference type="Proteomes" id="UP001497623">
    <property type="component" value="Unassembled WGS sequence"/>
</dbReference>
<sequence>MGVRSVIDTTFIPPIVNPFSAEILPGPSPLIVTLTFFMPRSNAPVARLMAVACAAMFVPLRVFLNPSIPHDLCILTSLKYILQCLGRVSGRYLTHKSSNIRPRVPRRPK</sequence>
<comment type="caution">
    <text evidence="1">The sequence shown here is derived from an EMBL/GenBank/DDBJ whole genome shotgun (WGS) entry which is preliminary data.</text>
</comment>
<evidence type="ECO:0000313" key="1">
    <source>
        <dbReference type="EMBL" id="CAL4142063.1"/>
    </source>
</evidence>
<evidence type="ECO:0000313" key="2">
    <source>
        <dbReference type="Proteomes" id="UP001497623"/>
    </source>
</evidence>
<gene>
    <name evidence="1" type="ORF">MNOR_LOCUS28986</name>
</gene>
<keyword evidence="2" id="KW-1185">Reference proteome</keyword>